<proteinExistence type="predicted"/>
<keyword evidence="4" id="KW-1185">Reference proteome</keyword>
<evidence type="ECO:0000256" key="1">
    <source>
        <dbReference type="SAM" id="SignalP"/>
    </source>
</evidence>
<dbReference type="EMBL" id="WOTB01000004">
    <property type="protein sequence ID" value="NHN83968.1"/>
    <property type="molecule type" value="Genomic_DNA"/>
</dbReference>
<feature type="signal peptide" evidence="1">
    <location>
        <begin position="1"/>
        <end position="23"/>
    </location>
</feature>
<keyword evidence="1" id="KW-0732">Signal</keyword>
<name>A0ABX0JMJ7_9PROT</name>
<dbReference type="PANTHER" id="PTHR40446">
    <property type="entry name" value="N-ACETYLGLUCOSAMINE-1-PHOSPHODIESTER ALPHA-N-ACETYLGLUCOSAMINIDASE"/>
    <property type="match status" value="1"/>
</dbReference>
<dbReference type="Pfam" id="PF09992">
    <property type="entry name" value="NAGPA"/>
    <property type="match status" value="1"/>
</dbReference>
<protein>
    <recommendedName>
        <fullName evidence="2">Phosphodiester glycosidase domain-containing protein</fullName>
    </recommendedName>
</protein>
<feature type="chain" id="PRO_5046835724" description="Phosphodiester glycosidase domain-containing protein" evidence="1">
    <location>
        <begin position="24"/>
        <end position="332"/>
    </location>
</feature>
<sequence length="332" mass="35088">MRVFRYAAAVLSAAFMVTTAAKAESTITQSGFTPLYLGVDIETARVDGNHADIVRVDLHAPGLHFETTSAGGTLNTISAPLSQFVTDHDLQLAVNANFFSPCCSSSVSPESLIGLAVDRGHVVSQPSYSAGNGNVVLVLDRENHAEIKTLKSADDLDLDNVYNAVAGDMLVVRNGVNVAPTDNAAGSFDGPNPRTAAGLSFNQRYLYFVTIDGRISGYSSGASLAETGDLMVAVGAWNALNLDGGASTEMVTRKTAHSDPFIVNNPSGGTERMGASAIGFRALPLPKHPQALTWESMFGGRFWSDRSGVPSSLEKVRAYLSAKAYQDLADTH</sequence>
<organism evidence="3 4">
    <name type="scientific">Acetobacter musti</name>
    <dbReference type="NCBI Taxonomy" id="864732"/>
    <lineage>
        <taxon>Bacteria</taxon>
        <taxon>Pseudomonadati</taxon>
        <taxon>Pseudomonadota</taxon>
        <taxon>Alphaproteobacteria</taxon>
        <taxon>Acetobacterales</taxon>
        <taxon>Acetobacteraceae</taxon>
        <taxon>Acetobacter</taxon>
    </lineage>
</organism>
<dbReference type="Proteomes" id="UP000635278">
    <property type="component" value="Unassembled WGS sequence"/>
</dbReference>
<dbReference type="InterPro" id="IPR018711">
    <property type="entry name" value="NAGPA"/>
</dbReference>
<reference evidence="3 4" key="1">
    <citation type="journal article" date="2020" name="Int. J. Syst. Evol. Microbiol.">
        <title>Novel acetic acid bacteria from cider fermentations: Acetobacter conturbans sp. nov. and Acetobacter fallax sp. nov.</title>
        <authorList>
            <person name="Sombolestani A.S."/>
            <person name="Cleenwerck I."/>
            <person name="Cnockaert M."/>
            <person name="Borremans W."/>
            <person name="Wieme A.D."/>
            <person name="De Vuyst L."/>
            <person name="Vandamme P."/>
        </authorList>
    </citation>
    <scope>NUCLEOTIDE SEQUENCE [LARGE SCALE GENOMIC DNA]</scope>
    <source>
        <strain evidence="3 4">LMG 30640</strain>
    </source>
</reference>
<evidence type="ECO:0000313" key="3">
    <source>
        <dbReference type="EMBL" id="NHN83968.1"/>
    </source>
</evidence>
<evidence type="ECO:0000313" key="4">
    <source>
        <dbReference type="Proteomes" id="UP000635278"/>
    </source>
</evidence>
<gene>
    <name evidence="3" type="ORF">GOB93_04830</name>
</gene>
<dbReference type="PANTHER" id="PTHR40446:SF2">
    <property type="entry name" value="N-ACETYLGLUCOSAMINE-1-PHOSPHODIESTER ALPHA-N-ACETYLGLUCOSAMINIDASE"/>
    <property type="match status" value="1"/>
</dbReference>
<comment type="caution">
    <text evidence="3">The sequence shown here is derived from an EMBL/GenBank/DDBJ whole genome shotgun (WGS) entry which is preliminary data.</text>
</comment>
<evidence type="ECO:0000259" key="2">
    <source>
        <dbReference type="Pfam" id="PF09992"/>
    </source>
</evidence>
<dbReference type="RefSeq" id="WP_173582354.1">
    <property type="nucleotide sequence ID" value="NZ_WOTB01000004.1"/>
</dbReference>
<feature type="domain" description="Phosphodiester glycosidase" evidence="2">
    <location>
        <begin position="90"/>
        <end position="280"/>
    </location>
</feature>
<accession>A0ABX0JMJ7</accession>